<accession>A0ABQ4UZ25</accession>
<comment type="cofactor">
    <cofactor evidence="1 8">
        <name>pyridoxal 5'-phosphate</name>
        <dbReference type="ChEBI" id="CHEBI:597326"/>
    </cofactor>
</comment>
<dbReference type="SUPFAM" id="SSF53383">
    <property type="entry name" value="PLP-dependent transferases"/>
    <property type="match status" value="1"/>
</dbReference>
<dbReference type="EC" id="2.9.1.1" evidence="8"/>
<dbReference type="Pfam" id="PF12390">
    <property type="entry name" value="Se-cys_synth_N"/>
    <property type="match status" value="1"/>
</dbReference>
<keyword evidence="2 8" id="KW-0963">Cytoplasm</keyword>
<evidence type="ECO:0000256" key="7">
    <source>
        <dbReference type="ARBA" id="ARBA00044507"/>
    </source>
</evidence>
<dbReference type="InterPro" id="IPR004534">
    <property type="entry name" value="SelA_trans"/>
</dbReference>
<protein>
    <recommendedName>
        <fullName evidence="8">L-seryl-tRNA(Sec) selenium transferase</fullName>
        <ecNumber evidence="8">2.9.1.1</ecNumber>
    </recommendedName>
    <alternativeName>
        <fullName evidence="8">Selenocysteine synthase</fullName>
        <shortName evidence="8">Sec synthase</shortName>
    </alternativeName>
    <alternativeName>
        <fullName evidence="8">Selenocysteinyl-tRNA(Sec) synthase</fullName>
    </alternativeName>
</protein>
<evidence type="ECO:0000313" key="12">
    <source>
        <dbReference type="Proteomes" id="UP001055093"/>
    </source>
</evidence>
<comment type="similarity">
    <text evidence="7 8">Belongs to the SelA family.</text>
</comment>
<evidence type="ECO:0000256" key="5">
    <source>
        <dbReference type="ARBA" id="ARBA00022917"/>
    </source>
</evidence>
<dbReference type="PANTHER" id="PTHR32328:SF0">
    <property type="entry name" value="L-SERYL-TRNA(SEC) SELENIUM TRANSFERASE"/>
    <property type="match status" value="1"/>
</dbReference>
<dbReference type="HAMAP" id="MF_00423">
    <property type="entry name" value="SelA"/>
    <property type="match status" value="1"/>
</dbReference>
<dbReference type="Pfam" id="PF03841">
    <property type="entry name" value="SelA"/>
    <property type="match status" value="1"/>
</dbReference>
<gene>
    <name evidence="8 11" type="primary">selA</name>
    <name evidence="11" type="ORF">BGCPKDLD_3751</name>
</gene>
<comment type="subcellular location">
    <subcellularLocation>
        <location evidence="8">Cytoplasm</location>
    </subcellularLocation>
</comment>
<dbReference type="EMBL" id="BPRE01000013">
    <property type="protein sequence ID" value="GJE77149.1"/>
    <property type="molecule type" value="Genomic_DNA"/>
</dbReference>
<dbReference type="InterPro" id="IPR025862">
    <property type="entry name" value="SelA_trans_N_dom"/>
</dbReference>
<keyword evidence="3 8" id="KW-0808">Transferase</keyword>
<keyword evidence="4 8" id="KW-0663">Pyridoxal phosphate</keyword>
<comment type="caution">
    <text evidence="11">The sequence shown here is derived from an EMBL/GenBank/DDBJ whole genome shotgun (WGS) entry which is preliminary data.</text>
</comment>
<dbReference type="NCBIfam" id="TIGR00474">
    <property type="entry name" value="selA"/>
    <property type="match status" value="1"/>
</dbReference>
<feature type="compositionally biased region" description="Pro residues" evidence="9">
    <location>
        <begin position="16"/>
        <end position="25"/>
    </location>
</feature>
<dbReference type="Gene3D" id="3.40.640.10">
    <property type="entry name" value="Type I PLP-dependent aspartate aminotransferase-like (Major domain)"/>
    <property type="match status" value="1"/>
</dbReference>
<dbReference type="Proteomes" id="UP001055093">
    <property type="component" value="Unassembled WGS sequence"/>
</dbReference>
<evidence type="ECO:0000256" key="6">
    <source>
        <dbReference type="ARBA" id="ARBA00023266"/>
    </source>
</evidence>
<evidence type="ECO:0000256" key="2">
    <source>
        <dbReference type="ARBA" id="ARBA00022490"/>
    </source>
</evidence>
<evidence type="ECO:0000256" key="3">
    <source>
        <dbReference type="ARBA" id="ARBA00022679"/>
    </source>
</evidence>
<dbReference type="RefSeq" id="WP_137827733.1">
    <property type="nucleotide sequence ID" value="NZ_BPRE01000013.1"/>
</dbReference>
<keyword evidence="12" id="KW-1185">Reference proteome</keyword>
<feature type="domain" description="L-seryl-tRNA selenium transferase N-terminal" evidence="10">
    <location>
        <begin position="25"/>
        <end position="60"/>
    </location>
</feature>
<dbReference type="PANTHER" id="PTHR32328">
    <property type="entry name" value="L-SERYL-TRNA(SEC) SELENIUM TRANSFERASE"/>
    <property type="match status" value="1"/>
</dbReference>
<dbReference type="GO" id="GO:0016740">
    <property type="term" value="F:transferase activity"/>
    <property type="evidence" value="ECO:0007669"/>
    <property type="project" value="UniProtKB-KW"/>
</dbReference>
<dbReference type="InterPro" id="IPR018319">
    <property type="entry name" value="SelA-like"/>
</dbReference>
<evidence type="ECO:0000256" key="8">
    <source>
        <dbReference type="HAMAP-Rule" id="MF_00423"/>
    </source>
</evidence>
<keyword evidence="6 8" id="KW-0711">Selenium</keyword>
<sequence length="485" mass="51934">MNQSANRPSVGAAVETPPPARPRPPSVERLLTHDRAAAPLAAYGRTAVTEAIRAELDAIRSGRAEMAPETVILARAETRLDAEQRISLRPVLNLTGTVLHTNLGRALLPPEAARAVAAVMTGASNLEFDLERGERGERDSHVEALVQRLTGAEAAVVVNNNAAAVLLVLNALAMRKEVIVSRGELVEIGGSFRVPDVMARAGCRLREVGTTNRTHLADYAEAIGPRTGLVMKVHPSNYAIHGFTAEADEADLGRLCRERGIPFAVDLGSGNLIDFAAYGLPPEPTVQAALANADLVTFSGDKLLGAVQCGIVAGRRDLIDRVRKNPLKRALRVDKMTYAALEATLRLYLHPETLRERLPTLRLLTRPEAEIRAQGERLLPGVSERLAGQAAISVEPCTSQIGSGALPVETLPSACLAFHPPADERRAGAWLKRLAARLRAMPVPVIGRVSDGALRLDLRTLENEAVFLAQIDALAGSASTSREET</sequence>
<name>A0ABQ4UZ25_9HYPH</name>
<evidence type="ECO:0000259" key="10">
    <source>
        <dbReference type="Pfam" id="PF12390"/>
    </source>
</evidence>
<evidence type="ECO:0000313" key="11">
    <source>
        <dbReference type="EMBL" id="GJE77149.1"/>
    </source>
</evidence>
<dbReference type="InterPro" id="IPR015421">
    <property type="entry name" value="PyrdxlP-dep_Trfase_major"/>
</dbReference>
<evidence type="ECO:0000256" key="9">
    <source>
        <dbReference type="SAM" id="MobiDB-lite"/>
    </source>
</evidence>
<evidence type="ECO:0000256" key="1">
    <source>
        <dbReference type="ARBA" id="ARBA00001933"/>
    </source>
</evidence>
<reference evidence="11" key="1">
    <citation type="journal article" date="2021" name="Front. Microbiol.">
        <title>Comprehensive Comparative Genomics and Phenotyping of Methylobacterium Species.</title>
        <authorList>
            <person name="Alessa O."/>
            <person name="Ogura Y."/>
            <person name="Fujitani Y."/>
            <person name="Takami H."/>
            <person name="Hayashi T."/>
            <person name="Sahin N."/>
            <person name="Tani A."/>
        </authorList>
    </citation>
    <scope>NUCLEOTIDE SEQUENCE</scope>
    <source>
        <strain evidence="11">DSM 14458</strain>
    </source>
</reference>
<comment type="pathway">
    <text evidence="8">Aminoacyl-tRNA biosynthesis; selenocysteinyl-tRNA(Sec) biosynthesis; selenocysteinyl-tRNA(Sec) from L-seryl-tRNA(Sec) (bacterial route): step 1/1.</text>
</comment>
<dbReference type="Gene3D" id="3.90.1150.180">
    <property type="match status" value="1"/>
</dbReference>
<reference evidence="11" key="2">
    <citation type="submission" date="2021-08" db="EMBL/GenBank/DDBJ databases">
        <authorList>
            <person name="Tani A."/>
            <person name="Ola A."/>
            <person name="Ogura Y."/>
            <person name="Katsura K."/>
            <person name="Hayashi T."/>
        </authorList>
    </citation>
    <scope>NUCLEOTIDE SEQUENCE</scope>
    <source>
        <strain evidence="11">DSM 14458</strain>
    </source>
</reference>
<dbReference type="InterPro" id="IPR015424">
    <property type="entry name" value="PyrdxlP-dep_Trfase"/>
</dbReference>
<proteinExistence type="inferred from homology"/>
<organism evidence="11 12">
    <name type="scientific">Methylorubrum suomiense</name>
    <dbReference type="NCBI Taxonomy" id="144191"/>
    <lineage>
        <taxon>Bacteria</taxon>
        <taxon>Pseudomonadati</taxon>
        <taxon>Pseudomonadota</taxon>
        <taxon>Alphaproteobacteria</taxon>
        <taxon>Hyphomicrobiales</taxon>
        <taxon>Methylobacteriaceae</taxon>
        <taxon>Methylorubrum</taxon>
    </lineage>
</organism>
<comment type="function">
    <text evidence="8">Converts seryl-tRNA(Sec) to selenocysteinyl-tRNA(Sec) required for selenoprotein biosynthesis.</text>
</comment>
<keyword evidence="5 8" id="KW-0648">Protein biosynthesis</keyword>
<comment type="catalytic activity">
    <reaction evidence="8">
        <text>L-seryl-tRNA(Sec) + selenophosphate + H(+) = L-selenocysteinyl-tRNA(Sec) + phosphate</text>
        <dbReference type="Rhea" id="RHEA:22728"/>
        <dbReference type="Rhea" id="RHEA-COMP:9742"/>
        <dbReference type="Rhea" id="RHEA-COMP:9743"/>
        <dbReference type="ChEBI" id="CHEBI:15378"/>
        <dbReference type="ChEBI" id="CHEBI:16144"/>
        <dbReference type="ChEBI" id="CHEBI:43474"/>
        <dbReference type="ChEBI" id="CHEBI:78533"/>
        <dbReference type="ChEBI" id="CHEBI:78573"/>
        <dbReference type="EC" id="2.9.1.1"/>
    </reaction>
</comment>
<feature type="modified residue" description="N6-(pyridoxal phosphate)lysine" evidence="8">
    <location>
        <position position="302"/>
    </location>
</feature>
<evidence type="ECO:0000256" key="4">
    <source>
        <dbReference type="ARBA" id="ARBA00022898"/>
    </source>
</evidence>
<feature type="region of interest" description="Disordered" evidence="9">
    <location>
        <begin position="1"/>
        <end position="27"/>
    </location>
</feature>